<reference evidence="5" key="1">
    <citation type="submission" date="2022-11" db="EMBL/GenBank/DDBJ databases">
        <title>High-quality draft genome sequence of Galbibacter sp. strain CMA-7.</title>
        <authorList>
            <person name="Wei L."/>
            <person name="Dong C."/>
            <person name="Shao Z."/>
        </authorList>
    </citation>
    <scope>NUCLEOTIDE SEQUENCE</scope>
    <source>
        <strain evidence="5">CMA-7</strain>
    </source>
</reference>
<proteinExistence type="predicted"/>
<evidence type="ECO:0000256" key="1">
    <source>
        <dbReference type="ARBA" id="ARBA00023015"/>
    </source>
</evidence>
<dbReference type="SUPFAM" id="SSF46689">
    <property type="entry name" value="Homeodomain-like"/>
    <property type="match status" value="1"/>
</dbReference>
<dbReference type="InterPro" id="IPR018060">
    <property type="entry name" value="HTH_AraC"/>
</dbReference>
<dbReference type="SMART" id="SM00342">
    <property type="entry name" value="HTH_ARAC"/>
    <property type="match status" value="1"/>
</dbReference>
<evidence type="ECO:0000313" key="6">
    <source>
        <dbReference type="Proteomes" id="UP001153642"/>
    </source>
</evidence>
<dbReference type="InterPro" id="IPR009057">
    <property type="entry name" value="Homeodomain-like_sf"/>
</dbReference>
<dbReference type="Pfam" id="PF12833">
    <property type="entry name" value="HTH_18"/>
    <property type="match status" value="1"/>
</dbReference>
<dbReference type="Proteomes" id="UP001153642">
    <property type="component" value="Unassembled WGS sequence"/>
</dbReference>
<evidence type="ECO:0000313" key="5">
    <source>
        <dbReference type="EMBL" id="MDG3586358.1"/>
    </source>
</evidence>
<dbReference type="PANTHER" id="PTHR43280">
    <property type="entry name" value="ARAC-FAMILY TRANSCRIPTIONAL REGULATOR"/>
    <property type="match status" value="1"/>
</dbReference>
<keyword evidence="2" id="KW-0238">DNA-binding</keyword>
<gene>
    <name evidence="5" type="ORF">OSR52_10785</name>
</gene>
<evidence type="ECO:0000259" key="4">
    <source>
        <dbReference type="PROSITE" id="PS01124"/>
    </source>
</evidence>
<evidence type="ECO:0000256" key="2">
    <source>
        <dbReference type="ARBA" id="ARBA00023125"/>
    </source>
</evidence>
<dbReference type="Gene3D" id="1.10.10.60">
    <property type="entry name" value="Homeodomain-like"/>
    <property type="match status" value="1"/>
</dbReference>
<organism evidence="5 6">
    <name type="scientific">Galbibacter pacificus</name>
    <dbReference type="NCBI Taxonomy" id="2996052"/>
    <lineage>
        <taxon>Bacteria</taxon>
        <taxon>Pseudomonadati</taxon>
        <taxon>Bacteroidota</taxon>
        <taxon>Flavobacteriia</taxon>
        <taxon>Flavobacteriales</taxon>
        <taxon>Flavobacteriaceae</taxon>
        <taxon>Galbibacter</taxon>
    </lineage>
</organism>
<sequence>MKVRLKNMVCDRCKMVLKQELENAGINIVSLELGELIVLDEVSVSKSILKEIAERNGFEVIDSNTSVLIENVKTALIKKVENLQGLNEKTSTFLSDVLNVDYSVISKSFSASTGITVEKYLIKLKMEKTKELLQMGNKTFSEIAYSLDYNSGSHLAKQFKNMTGMSMTQYRKLQKWNRKTLDRIV</sequence>
<protein>
    <submittedName>
        <fullName evidence="5">Helix-turn-helix transcriptional regulator</fullName>
    </submittedName>
</protein>
<comment type="caution">
    <text evidence="5">The sequence shown here is derived from an EMBL/GenBank/DDBJ whole genome shotgun (WGS) entry which is preliminary data.</text>
</comment>
<dbReference type="PROSITE" id="PS01124">
    <property type="entry name" value="HTH_ARAC_FAMILY_2"/>
    <property type="match status" value="1"/>
</dbReference>
<dbReference type="RefSeq" id="WP_277899736.1">
    <property type="nucleotide sequence ID" value="NZ_JAPMUA010000003.1"/>
</dbReference>
<keyword evidence="6" id="KW-1185">Reference proteome</keyword>
<keyword evidence="3" id="KW-0804">Transcription</keyword>
<accession>A0ABT6FSV7</accession>
<dbReference type="EMBL" id="JAPMUA010000003">
    <property type="protein sequence ID" value="MDG3586358.1"/>
    <property type="molecule type" value="Genomic_DNA"/>
</dbReference>
<dbReference type="PANTHER" id="PTHR43280:SF2">
    <property type="entry name" value="HTH-TYPE TRANSCRIPTIONAL REGULATOR EXSA"/>
    <property type="match status" value="1"/>
</dbReference>
<name>A0ABT6FSV7_9FLAO</name>
<feature type="domain" description="HTH araC/xylS-type" evidence="4">
    <location>
        <begin position="94"/>
        <end position="173"/>
    </location>
</feature>
<evidence type="ECO:0000256" key="3">
    <source>
        <dbReference type="ARBA" id="ARBA00023163"/>
    </source>
</evidence>
<keyword evidence="1" id="KW-0805">Transcription regulation</keyword>